<dbReference type="OrthoDB" id="1906820at2759"/>
<evidence type="ECO:0000256" key="1">
    <source>
        <dbReference type="SAM" id="MobiDB-lite"/>
    </source>
</evidence>
<dbReference type="GO" id="GO:0003676">
    <property type="term" value="F:nucleic acid binding"/>
    <property type="evidence" value="ECO:0007669"/>
    <property type="project" value="InterPro"/>
</dbReference>
<dbReference type="Pfam" id="PF13456">
    <property type="entry name" value="RVT_3"/>
    <property type="match status" value="1"/>
</dbReference>
<dbReference type="InterPro" id="IPR052929">
    <property type="entry name" value="RNase_H-like_EbsB-rel"/>
</dbReference>
<dbReference type="PANTHER" id="PTHR47074">
    <property type="entry name" value="BNAC02G40300D PROTEIN"/>
    <property type="match status" value="1"/>
</dbReference>
<dbReference type="CDD" id="cd06222">
    <property type="entry name" value="RNase_H_like"/>
    <property type="match status" value="1"/>
</dbReference>
<keyword evidence="2" id="KW-1185">Reference proteome</keyword>
<dbReference type="GeneID" id="108986402"/>
<dbReference type="PANTHER" id="PTHR47074:SF48">
    <property type="entry name" value="POLYNUCLEOTIDYL TRANSFERASE, RIBONUCLEASE H-LIKE SUPERFAMILY PROTEIN"/>
    <property type="match status" value="1"/>
</dbReference>
<dbReference type="InterPro" id="IPR036397">
    <property type="entry name" value="RNaseH_sf"/>
</dbReference>
<reference evidence="3" key="1">
    <citation type="submission" date="2025-08" db="UniProtKB">
        <authorList>
            <consortium name="RefSeq"/>
        </authorList>
    </citation>
    <scope>IDENTIFICATION</scope>
    <source>
        <tissue evidence="3">Leaves</tissue>
    </source>
</reference>
<evidence type="ECO:0000313" key="3">
    <source>
        <dbReference type="RefSeq" id="XP_018814565.1"/>
    </source>
</evidence>
<name>A0A2I4E596_JUGRE</name>
<dbReference type="GO" id="GO:0004523">
    <property type="term" value="F:RNA-DNA hybrid ribonuclease activity"/>
    <property type="evidence" value="ECO:0007669"/>
    <property type="project" value="InterPro"/>
</dbReference>
<dbReference type="KEGG" id="jre:108986402"/>
<dbReference type="SUPFAM" id="SSF53098">
    <property type="entry name" value="Ribonuclease H-like"/>
    <property type="match status" value="1"/>
</dbReference>
<protein>
    <submittedName>
        <fullName evidence="3">Uncharacterized protein LOC108986402</fullName>
    </submittedName>
</protein>
<accession>A0A2I4E596</accession>
<gene>
    <name evidence="3" type="primary">LOC108986402</name>
</gene>
<feature type="region of interest" description="Disordered" evidence="1">
    <location>
        <begin position="1"/>
        <end position="28"/>
    </location>
</feature>
<feature type="compositionally biased region" description="Polar residues" evidence="1">
    <location>
        <begin position="1"/>
        <end position="22"/>
    </location>
</feature>
<proteinExistence type="predicted"/>
<dbReference type="InterPro" id="IPR002156">
    <property type="entry name" value="RNaseH_domain"/>
</dbReference>
<dbReference type="Gene3D" id="3.30.420.10">
    <property type="entry name" value="Ribonuclease H-like superfamily/Ribonuclease H"/>
    <property type="match status" value="1"/>
</dbReference>
<evidence type="ECO:0000313" key="2">
    <source>
        <dbReference type="Proteomes" id="UP000235220"/>
    </source>
</evidence>
<dbReference type="Gramene" id="Jr01_28030_p1">
    <property type="protein sequence ID" value="cds.Jr01_28030_p1"/>
    <property type="gene ID" value="Jr01_28030"/>
</dbReference>
<organism evidence="2 3">
    <name type="scientific">Juglans regia</name>
    <name type="common">English walnut</name>
    <dbReference type="NCBI Taxonomy" id="51240"/>
    <lineage>
        <taxon>Eukaryota</taxon>
        <taxon>Viridiplantae</taxon>
        <taxon>Streptophyta</taxon>
        <taxon>Embryophyta</taxon>
        <taxon>Tracheophyta</taxon>
        <taxon>Spermatophyta</taxon>
        <taxon>Magnoliopsida</taxon>
        <taxon>eudicotyledons</taxon>
        <taxon>Gunneridae</taxon>
        <taxon>Pentapetalae</taxon>
        <taxon>rosids</taxon>
        <taxon>fabids</taxon>
        <taxon>Fagales</taxon>
        <taxon>Juglandaceae</taxon>
        <taxon>Juglans</taxon>
    </lineage>
</organism>
<dbReference type="InterPro" id="IPR012337">
    <property type="entry name" value="RNaseH-like_sf"/>
</dbReference>
<dbReference type="Proteomes" id="UP000235220">
    <property type="component" value="Chromosome 1"/>
</dbReference>
<sequence>MRNMLTQTSAKHQRLQQQNDTWSPPPPHTYKINWDATIDKMKCKVGIRIIVRDHSGLVVASSRLNISLYPEPFLAEAIGALEASRLGNHLGLTKIILEGDSFQVIQAINGKGKNWSSTGMIIDDIKGQLSTLESWSAIHICREGNKATHVLAKNAFVNSTSSLDVDSIPSCITNFI</sequence>
<dbReference type="AlphaFoldDB" id="A0A2I4E596"/>
<dbReference type="RefSeq" id="XP_018814565.1">
    <property type="nucleotide sequence ID" value="XM_018959020.1"/>
</dbReference>
<dbReference type="InterPro" id="IPR044730">
    <property type="entry name" value="RNase_H-like_dom_plant"/>
</dbReference>